<gene>
    <name evidence="1" type="ORF">ENT66_03380</name>
</gene>
<sequence length="72" mass="8551">MKKSKEFYGKICELLKVKPEEVIHIGDHLVFDYLNPKEIGINAFLINRNQHKVELRIPVINNLEEILKFLNY</sequence>
<dbReference type="AlphaFoldDB" id="A0A7C4JQL5"/>
<dbReference type="SUPFAM" id="SSF56784">
    <property type="entry name" value="HAD-like"/>
    <property type="match status" value="1"/>
</dbReference>
<dbReference type="InterPro" id="IPR023214">
    <property type="entry name" value="HAD_sf"/>
</dbReference>
<reference evidence="1" key="1">
    <citation type="journal article" date="2020" name="mSystems">
        <title>Genome- and Community-Level Interaction Insights into Carbon Utilization and Element Cycling Functions of Hydrothermarchaeota in Hydrothermal Sediment.</title>
        <authorList>
            <person name="Zhou Z."/>
            <person name="Liu Y."/>
            <person name="Xu W."/>
            <person name="Pan J."/>
            <person name="Luo Z.H."/>
            <person name="Li M."/>
        </authorList>
    </citation>
    <scope>NUCLEOTIDE SEQUENCE [LARGE SCALE GENOMIC DNA]</scope>
    <source>
        <strain evidence="1">SpSt-6</strain>
    </source>
</reference>
<proteinExistence type="predicted"/>
<dbReference type="EMBL" id="DSZN01000063">
    <property type="protein sequence ID" value="HGQ85411.1"/>
    <property type="molecule type" value="Genomic_DNA"/>
</dbReference>
<protein>
    <recommendedName>
        <fullName evidence="2">HAD family hydrolase</fullName>
    </recommendedName>
</protein>
<name>A0A7C4JQL5_9BACT</name>
<dbReference type="InterPro" id="IPR036412">
    <property type="entry name" value="HAD-like_sf"/>
</dbReference>
<evidence type="ECO:0008006" key="2">
    <source>
        <dbReference type="Google" id="ProtNLM"/>
    </source>
</evidence>
<evidence type="ECO:0000313" key="1">
    <source>
        <dbReference type="EMBL" id="HGQ85411.1"/>
    </source>
</evidence>
<dbReference type="Gene3D" id="3.40.50.1000">
    <property type="entry name" value="HAD superfamily/HAD-like"/>
    <property type="match status" value="1"/>
</dbReference>
<accession>A0A7C4JQL5</accession>
<organism evidence="1">
    <name type="scientific">Thermodesulfobacterium geofontis</name>
    <dbReference type="NCBI Taxonomy" id="1295609"/>
    <lineage>
        <taxon>Bacteria</taxon>
        <taxon>Pseudomonadati</taxon>
        <taxon>Thermodesulfobacteriota</taxon>
        <taxon>Thermodesulfobacteria</taxon>
        <taxon>Thermodesulfobacteriales</taxon>
        <taxon>Thermodesulfobacteriaceae</taxon>
        <taxon>Thermodesulfobacterium</taxon>
    </lineage>
</organism>
<comment type="caution">
    <text evidence="1">The sequence shown here is derived from an EMBL/GenBank/DDBJ whole genome shotgun (WGS) entry which is preliminary data.</text>
</comment>